<organism evidence="3 4">
    <name type="scientific">Serratia quinivorans</name>
    <dbReference type="NCBI Taxonomy" id="137545"/>
    <lineage>
        <taxon>Bacteria</taxon>
        <taxon>Pseudomonadati</taxon>
        <taxon>Pseudomonadota</taxon>
        <taxon>Gammaproteobacteria</taxon>
        <taxon>Enterobacterales</taxon>
        <taxon>Yersiniaceae</taxon>
        <taxon>Serratia</taxon>
    </lineage>
</organism>
<comment type="caution">
    <text evidence="3">The sequence shown here is derived from an EMBL/GenBank/DDBJ whole genome shotgun (WGS) entry which is preliminary data.</text>
</comment>
<feature type="transmembrane region" description="Helical" evidence="1">
    <location>
        <begin position="113"/>
        <end position="135"/>
    </location>
</feature>
<dbReference type="Proteomes" id="UP001558101">
    <property type="component" value="Unassembled WGS sequence"/>
</dbReference>
<evidence type="ECO:0000259" key="2">
    <source>
        <dbReference type="Pfam" id="PF22303"/>
    </source>
</evidence>
<name>A0ABV3UGG3_9GAMM</name>
<keyword evidence="1" id="KW-1133">Transmembrane helix</keyword>
<evidence type="ECO:0000313" key="4">
    <source>
        <dbReference type="Proteomes" id="UP001558101"/>
    </source>
</evidence>
<dbReference type="NCBIfam" id="TIGR03696">
    <property type="entry name" value="Rhs_assc_core"/>
    <property type="match status" value="1"/>
</dbReference>
<dbReference type="InterPro" id="IPR022385">
    <property type="entry name" value="Rhs_assc_core"/>
</dbReference>
<keyword evidence="4" id="KW-1185">Reference proteome</keyword>
<gene>
    <name evidence="3" type="ORF">AB4M04_11480</name>
</gene>
<protein>
    <submittedName>
        <fullName evidence="3">RHS repeat-associated core domain-containing protein</fullName>
    </submittedName>
</protein>
<proteinExistence type="predicted"/>
<dbReference type="Gene3D" id="1.10.510.10">
    <property type="entry name" value="Transferase(Phosphotransferase) domain 1"/>
    <property type="match status" value="1"/>
</dbReference>
<dbReference type="Gene3D" id="2.180.10.10">
    <property type="entry name" value="RHS repeat-associated core"/>
    <property type="match status" value="1"/>
</dbReference>
<dbReference type="EMBL" id="JBFQXQ010000001">
    <property type="protein sequence ID" value="MEX3172704.1"/>
    <property type="molecule type" value="Genomic_DNA"/>
</dbReference>
<reference evidence="3 4" key="1">
    <citation type="submission" date="2024-07" db="EMBL/GenBank/DDBJ databases">
        <title>Genomes of novel Serratia strains from suburban soil.</title>
        <authorList>
            <person name="Markert E.X."/>
            <person name="Severe K."/>
            <person name="Severe L."/>
            <person name="Twing K.I."/>
            <person name="Ward L.M."/>
        </authorList>
    </citation>
    <scope>NUCLEOTIDE SEQUENCE [LARGE SCALE GENOMIC DNA]</scope>
    <source>
        <strain evidence="3 4">3C-UT</strain>
    </source>
</reference>
<sequence length="380" mass="40333">MKFQFTGTDAMNSVLNQIAVDGQCQRQSFSPYGGSLTALANAPGFNGERRDPLTGTTHLGNGYRAYNPALLRFHCPDNMSPFGDGGINCYAYCSGDPINRSDPSGHMSAHARVGIGLGVLGLTLGAASFGVSIAAKVAVVASLSTIATGIASAATENSNPEASAALGWASMGLGIAGAATGIFSAAKGIKRTGEFVGEWQYRLQHAGGKPGKLSGGAPYGKRIGGGDNATIYEINGDSRNVLKLYRKTATYEQVLKESLGFNSYYGRGSSSLMTIPDGDGLTLKMKKIKGNPLNKMSRGALPGNSLELFDAMIKKLGDKNIMHTDLSKGNILWDGEVKEFNPVDFTFDESRINGATNAADFYQQDRNTRWSREHVFGLLM</sequence>
<keyword evidence="1" id="KW-0812">Transmembrane</keyword>
<accession>A0ABV3UGG3</accession>
<dbReference type="Gene3D" id="3.30.200.20">
    <property type="entry name" value="Phosphorylase Kinase, domain 1"/>
    <property type="match status" value="1"/>
</dbReference>
<dbReference type="InterPro" id="IPR054466">
    <property type="entry name" value="OspG_kinase"/>
</dbReference>
<dbReference type="RefSeq" id="WP_261413548.1">
    <property type="nucleotide sequence ID" value="NZ_CAMKID010000002.1"/>
</dbReference>
<evidence type="ECO:0000313" key="3">
    <source>
        <dbReference type="EMBL" id="MEX3172704.1"/>
    </source>
</evidence>
<dbReference type="SUPFAM" id="SSF56399">
    <property type="entry name" value="ADP-ribosylation"/>
    <property type="match status" value="1"/>
</dbReference>
<dbReference type="Pfam" id="PF22303">
    <property type="entry name" value="OspG_kinase"/>
    <property type="match status" value="1"/>
</dbReference>
<feature type="transmembrane region" description="Helical" evidence="1">
    <location>
        <begin position="165"/>
        <end position="186"/>
    </location>
</feature>
<feature type="domain" description="Kinase OspG kinase" evidence="2">
    <location>
        <begin position="223"/>
        <end position="346"/>
    </location>
</feature>
<keyword evidence="1" id="KW-0472">Membrane</keyword>
<evidence type="ECO:0000256" key="1">
    <source>
        <dbReference type="SAM" id="Phobius"/>
    </source>
</evidence>